<dbReference type="GO" id="GO:0003676">
    <property type="term" value="F:nucleic acid binding"/>
    <property type="evidence" value="ECO:0007669"/>
    <property type="project" value="InterPro"/>
</dbReference>
<dbReference type="EMBL" id="JAAXEP010000003">
    <property type="protein sequence ID" value="MBY5628004.1"/>
    <property type="molecule type" value="Genomic_DNA"/>
</dbReference>
<accession>A0AAJ1A685</accession>
<dbReference type="Proteomes" id="UP000825699">
    <property type="component" value="Unassembled WGS sequence"/>
</dbReference>
<dbReference type="Gene3D" id="3.30.565.10">
    <property type="entry name" value="Histidine kinase-like ATPase, C-terminal domain"/>
    <property type="match status" value="1"/>
</dbReference>
<protein>
    <submittedName>
        <fullName evidence="1">ATP-binding protein</fullName>
    </submittedName>
</protein>
<dbReference type="InterPro" id="IPR011856">
    <property type="entry name" value="tRNA_endonuc-like_dom_sf"/>
</dbReference>
<dbReference type="AlphaFoldDB" id="A0AAJ1A685"/>
<keyword evidence="1" id="KW-0067">ATP-binding</keyword>
<dbReference type="Pfam" id="PF13589">
    <property type="entry name" value="HATPase_c_3"/>
    <property type="match status" value="1"/>
</dbReference>
<dbReference type="InterPro" id="IPR036890">
    <property type="entry name" value="HATPase_C_sf"/>
</dbReference>
<reference evidence="1" key="1">
    <citation type="submission" date="2020-04" db="EMBL/GenBank/DDBJ databases">
        <title>Global-level population genomics supports evidence of horizontal gene transfer on evolution of Rhizobia in Lentils.</title>
        <authorList>
            <person name="Gai Y."/>
            <person name="Cook D."/>
            <person name="Riely B."/>
        </authorList>
    </citation>
    <scope>NUCLEOTIDE SEQUENCE</scope>
    <source>
        <strain evidence="1">Derici101B</strain>
    </source>
</reference>
<comment type="caution">
    <text evidence="1">The sequence shown here is derived from an EMBL/GenBank/DDBJ whole genome shotgun (WGS) entry which is preliminary data.</text>
</comment>
<organism evidence="1 2">
    <name type="scientific">Rhizobium leguminosarum</name>
    <dbReference type="NCBI Taxonomy" id="384"/>
    <lineage>
        <taxon>Bacteria</taxon>
        <taxon>Pseudomonadati</taxon>
        <taxon>Pseudomonadota</taxon>
        <taxon>Alphaproteobacteria</taxon>
        <taxon>Hyphomicrobiales</taxon>
        <taxon>Rhizobiaceae</taxon>
        <taxon>Rhizobium/Agrobacterium group</taxon>
        <taxon>Rhizobium</taxon>
    </lineage>
</organism>
<dbReference type="GO" id="GO:0005524">
    <property type="term" value="F:ATP binding"/>
    <property type="evidence" value="ECO:0007669"/>
    <property type="project" value="UniProtKB-KW"/>
</dbReference>
<evidence type="ECO:0000313" key="1">
    <source>
        <dbReference type="EMBL" id="MBY5628004.1"/>
    </source>
</evidence>
<dbReference type="SUPFAM" id="SSF55874">
    <property type="entry name" value="ATPase domain of HSP90 chaperone/DNA topoisomerase II/histidine kinase"/>
    <property type="match status" value="1"/>
</dbReference>
<keyword evidence="1" id="KW-0547">Nucleotide-binding</keyword>
<proteinExistence type="predicted"/>
<sequence>MSGSDAHFSVNTRLTRLLGETYRSSEAALKELVDNAWDADAKNVWIDLPSPMTSEAIVVRDDGAGMTSLEMQNEYLNIASDKRARTGERTPSLKRKVKGRKGIGKFAGLSLANRMDVIAVARGRKCHLSIDKMALTENENDLESVPLPFLEEEAASDEVGTTIVLSDLDSRLNFPTADRFRELLVHEYGREDSFKVFVNDDQLSVEDVPGVSKQVEEVLAESGAVRLRFTIADGKKAPKSPGIVLKVDGKVVGKPMLFGLDDDEEIPLKLSKRVFGEVELDGNDHFVTADWGGVIENSKAFQEIQAYVRSIVKQGLQETHARDMSLQLARLKRQIDLRLQQLPEHRRRYAEEALNRILRRFYGESEDRISTIAEVALDAIEHDAYWAVLERINMTSRGDVGSFAEALEQFGLVELSAIAAQAARRLQFLDFLDELIQNEATLEQNMHQALETNLWVLGRQYATMASNTTLKSIIAKYGNAKFSGDRASKRPDLLLSQDLGDSFLIIEFKRPSHPISRDDIAQAEKYRDDLSTTVTSKSPLKILMIGKGRADSMDARYAPDAITISSYVSLVSAARTELNWLMTSLAR</sequence>
<gene>
    <name evidence="1" type="ORF">HFO42_07735</name>
</gene>
<dbReference type="RefSeq" id="WP_168265915.1">
    <property type="nucleotide sequence ID" value="NZ_JAAXEB010000027.1"/>
</dbReference>
<dbReference type="Gene3D" id="3.40.1350.10">
    <property type="match status" value="1"/>
</dbReference>
<name>A0AAJ1A685_RHILE</name>
<evidence type="ECO:0000313" key="2">
    <source>
        <dbReference type="Proteomes" id="UP000825699"/>
    </source>
</evidence>